<dbReference type="AlphaFoldDB" id="A0A9Q3I8J8"/>
<protein>
    <submittedName>
        <fullName evidence="1">Uncharacterized protein</fullName>
    </submittedName>
</protein>
<sequence>MIPDAGLFCAGHMPDIGTRPAEPLAPVFQPTVTHSPLEFQYVSAHNKFSHTKKLMLGGTTPYISHPPTQKDPHCEFFLFPAPFPSRSLYNNEPGEYTLTVCCHTSTNGCRPPICHCTRICYNPPNFRYVNVKHGPPNLG</sequence>
<dbReference type="EMBL" id="AVOT02035803">
    <property type="protein sequence ID" value="MBW0530215.1"/>
    <property type="molecule type" value="Genomic_DNA"/>
</dbReference>
<dbReference type="Proteomes" id="UP000765509">
    <property type="component" value="Unassembled WGS sequence"/>
</dbReference>
<evidence type="ECO:0000313" key="2">
    <source>
        <dbReference type="Proteomes" id="UP000765509"/>
    </source>
</evidence>
<comment type="caution">
    <text evidence="1">The sequence shown here is derived from an EMBL/GenBank/DDBJ whole genome shotgun (WGS) entry which is preliminary data.</text>
</comment>
<proteinExistence type="predicted"/>
<gene>
    <name evidence="1" type="ORF">O181_069930</name>
</gene>
<name>A0A9Q3I8J8_9BASI</name>
<accession>A0A9Q3I8J8</accession>
<evidence type="ECO:0000313" key="1">
    <source>
        <dbReference type="EMBL" id="MBW0530215.1"/>
    </source>
</evidence>
<organism evidence="1 2">
    <name type="scientific">Austropuccinia psidii MF-1</name>
    <dbReference type="NCBI Taxonomy" id="1389203"/>
    <lineage>
        <taxon>Eukaryota</taxon>
        <taxon>Fungi</taxon>
        <taxon>Dikarya</taxon>
        <taxon>Basidiomycota</taxon>
        <taxon>Pucciniomycotina</taxon>
        <taxon>Pucciniomycetes</taxon>
        <taxon>Pucciniales</taxon>
        <taxon>Sphaerophragmiaceae</taxon>
        <taxon>Austropuccinia</taxon>
    </lineage>
</organism>
<reference evidence="1" key="1">
    <citation type="submission" date="2021-03" db="EMBL/GenBank/DDBJ databases">
        <title>Draft genome sequence of rust myrtle Austropuccinia psidii MF-1, a brazilian biotype.</title>
        <authorList>
            <person name="Quecine M.C."/>
            <person name="Pachon D.M.R."/>
            <person name="Bonatelli M.L."/>
            <person name="Correr F.H."/>
            <person name="Franceschini L.M."/>
            <person name="Leite T.F."/>
            <person name="Margarido G.R.A."/>
            <person name="Almeida C.A."/>
            <person name="Ferrarezi J.A."/>
            <person name="Labate C.A."/>
        </authorList>
    </citation>
    <scope>NUCLEOTIDE SEQUENCE</scope>
    <source>
        <strain evidence="1">MF-1</strain>
    </source>
</reference>
<keyword evidence="2" id="KW-1185">Reference proteome</keyword>